<dbReference type="PANTHER" id="PTHR46214">
    <property type="entry name" value="ZINC FINGER, RING-CH-TYPE"/>
    <property type="match status" value="1"/>
</dbReference>
<dbReference type="InterPro" id="IPR011016">
    <property type="entry name" value="Znf_RING-CH"/>
</dbReference>
<dbReference type="EnsemblPlants" id="EMT06053">
    <property type="protein sequence ID" value="EMT06053"/>
    <property type="gene ID" value="F775_43618"/>
</dbReference>
<accession>M8BH33</accession>
<evidence type="ECO:0000256" key="3">
    <source>
        <dbReference type="ARBA" id="ARBA00022833"/>
    </source>
</evidence>
<dbReference type="InterPro" id="IPR013083">
    <property type="entry name" value="Znf_RING/FYVE/PHD"/>
</dbReference>
<keyword evidence="3" id="KW-0862">Zinc</keyword>
<name>M8BH33_AEGTA</name>
<keyword evidence="1" id="KW-0479">Metal-binding</keyword>
<evidence type="ECO:0000256" key="2">
    <source>
        <dbReference type="ARBA" id="ARBA00022771"/>
    </source>
</evidence>
<dbReference type="SMART" id="SM00744">
    <property type="entry name" value="RINGv"/>
    <property type="match status" value="1"/>
</dbReference>
<dbReference type="Gene3D" id="3.30.40.10">
    <property type="entry name" value="Zinc/RING finger domain, C3HC4 (zinc finger)"/>
    <property type="match status" value="1"/>
</dbReference>
<dbReference type="PANTHER" id="PTHR46214:SF4">
    <property type="entry name" value="OS05G0452800 PROTEIN"/>
    <property type="match status" value="1"/>
</dbReference>
<evidence type="ECO:0000256" key="1">
    <source>
        <dbReference type="ARBA" id="ARBA00022723"/>
    </source>
</evidence>
<sequence>MAMAIRPRPAAESGAGITLGCSCKGDLSYSHKQCAETWFKIRGNKETAAATGFPV</sequence>
<reference evidence="4" key="1">
    <citation type="submission" date="2015-06" db="UniProtKB">
        <authorList>
            <consortium name="EnsemblPlants"/>
        </authorList>
    </citation>
    <scope>IDENTIFICATION</scope>
</reference>
<dbReference type="SUPFAM" id="SSF57850">
    <property type="entry name" value="RING/U-box"/>
    <property type="match status" value="1"/>
</dbReference>
<evidence type="ECO:0000313" key="4">
    <source>
        <dbReference type="EnsemblPlants" id="EMT06053"/>
    </source>
</evidence>
<keyword evidence="2" id="KW-0863">Zinc-finger</keyword>
<dbReference type="GO" id="GO:0008270">
    <property type="term" value="F:zinc ion binding"/>
    <property type="evidence" value="ECO:0007669"/>
    <property type="project" value="UniProtKB-KW"/>
</dbReference>
<protein>
    <submittedName>
        <fullName evidence="4">Uncharacterized protein</fullName>
    </submittedName>
</protein>
<dbReference type="Pfam" id="PF12906">
    <property type="entry name" value="RINGv"/>
    <property type="match status" value="1"/>
</dbReference>
<proteinExistence type="predicted"/>
<dbReference type="PROSITE" id="PS51257">
    <property type="entry name" value="PROKAR_LIPOPROTEIN"/>
    <property type="match status" value="1"/>
</dbReference>
<dbReference type="AlphaFoldDB" id="M8BH33"/>
<organism evidence="4">
    <name type="scientific">Aegilops tauschii</name>
    <name type="common">Tausch's goatgrass</name>
    <name type="synonym">Aegilops squarrosa</name>
    <dbReference type="NCBI Taxonomy" id="37682"/>
    <lineage>
        <taxon>Eukaryota</taxon>
        <taxon>Viridiplantae</taxon>
        <taxon>Streptophyta</taxon>
        <taxon>Embryophyta</taxon>
        <taxon>Tracheophyta</taxon>
        <taxon>Spermatophyta</taxon>
        <taxon>Magnoliopsida</taxon>
        <taxon>Liliopsida</taxon>
        <taxon>Poales</taxon>
        <taxon>Poaceae</taxon>
        <taxon>BOP clade</taxon>
        <taxon>Pooideae</taxon>
        <taxon>Triticodae</taxon>
        <taxon>Triticeae</taxon>
        <taxon>Triticinae</taxon>
        <taxon>Aegilops</taxon>
    </lineage>
</organism>